<dbReference type="GO" id="GO:0006950">
    <property type="term" value="P:response to stress"/>
    <property type="evidence" value="ECO:0007669"/>
    <property type="project" value="UniProtKB-ARBA"/>
</dbReference>
<keyword evidence="4" id="KW-1185">Reference proteome</keyword>
<sequence length="187" mass="21016">MEGVQEQKYMMNFYHNEHNHKFFNIAKNQVNDEENMYVSEDSTSSSEYSNISKESSSSLDLLDDASSSSSSCDGPLYGLSKLMDQLPIKRGLSKYYQGKSQSFTSLARVTSLEDLAKKETPYQRRLRACRSYGGGLNNNNNNSFKSFTQPKATISKKLSNKSSLSSLSRKNSFVISLPPLSHVQTTF</sequence>
<organism evidence="3 4">
    <name type="scientific">Saponaria officinalis</name>
    <name type="common">Common soapwort</name>
    <name type="synonym">Lychnis saponaria</name>
    <dbReference type="NCBI Taxonomy" id="3572"/>
    <lineage>
        <taxon>Eukaryota</taxon>
        <taxon>Viridiplantae</taxon>
        <taxon>Streptophyta</taxon>
        <taxon>Embryophyta</taxon>
        <taxon>Tracheophyta</taxon>
        <taxon>Spermatophyta</taxon>
        <taxon>Magnoliopsida</taxon>
        <taxon>eudicotyledons</taxon>
        <taxon>Gunneridae</taxon>
        <taxon>Pentapetalae</taxon>
        <taxon>Caryophyllales</taxon>
        <taxon>Caryophyllaceae</taxon>
        <taxon>Caryophylleae</taxon>
        <taxon>Saponaria</taxon>
    </lineage>
</organism>
<protein>
    <recommendedName>
        <fullName evidence="5">Oxidative stress 3</fullName>
    </recommendedName>
</protein>
<evidence type="ECO:0000313" key="4">
    <source>
        <dbReference type="Proteomes" id="UP001443914"/>
    </source>
</evidence>
<dbReference type="AlphaFoldDB" id="A0AAW1GQ48"/>
<dbReference type="PANTHER" id="PTHR33172">
    <property type="entry name" value="OS08G0516900 PROTEIN"/>
    <property type="match status" value="1"/>
</dbReference>
<keyword evidence="2" id="KW-0539">Nucleus</keyword>
<evidence type="ECO:0000313" key="3">
    <source>
        <dbReference type="EMBL" id="KAK9666027.1"/>
    </source>
</evidence>
<dbReference type="Proteomes" id="UP001443914">
    <property type="component" value="Unassembled WGS sequence"/>
</dbReference>
<evidence type="ECO:0000256" key="1">
    <source>
        <dbReference type="ARBA" id="ARBA00004123"/>
    </source>
</evidence>
<accession>A0AAW1GQ48</accession>
<dbReference type="GO" id="GO:0005634">
    <property type="term" value="C:nucleus"/>
    <property type="evidence" value="ECO:0007669"/>
    <property type="project" value="UniProtKB-SubCell"/>
</dbReference>
<dbReference type="EMBL" id="JBDFQZ010000014">
    <property type="protein sequence ID" value="KAK9666027.1"/>
    <property type="molecule type" value="Genomic_DNA"/>
</dbReference>
<dbReference type="PANTHER" id="PTHR33172:SF103">
    <property type="entry name" value="PROTEIN OXIDATIVE STRESS 3"/>
    <property type="match status" value="1"/>
</dbReference>
<comment type="caution">
    <text evidence="3">The sequence shown here is derived from an EMBL/GenBank/DDBJ whole genome shotgun (WGS) entry which is preliminary data.</text>
</comment>
<dbReference type="InterPro" id="IPR051992">
    <property type="entry name" value="OxStress_Response_Reg"/>
</dbReference>
<reference evidence="3" key="1">
    <citation type="submission" date="2024-03" db="EMBL/GenBank/DDBJ databases">
        <title>WGS assembly of Saponaria officinalis var. Norfolk2.</title>
        <authorList>
            <person name="Jenkins J."/>
            <person name="Shu S."/>
            <person name="Grimwood J."/>
            <person name="Barry K."/>
            <person name="Goodstein D."/>
            <person name="Schmutz J."/>
            <person name="Leebens-Mack J."/>
            <person name="Osbourn A."/>
        </authorList>
    </citation>
    <scope>NUCLEOTIDE SEQUENCE [LARGE SCALE GENOMIC DNA]</scope>
    <source>
        <strain evidence="3">JIC</strain>
    </source>
</reference>
<gene>
    <name evidence="3" type="ORF">RND81_14G154300</name>
</gene>
<proteinExistence type="predicted"/>
<evidence type="ECO:0000256" key="2">
    <source>
        <dbReference type="ARBA" id="ARBA00023242"/>
    </source>
</evidence>
<name>A0AAW1GQ48_SAPOF</name>
<evidence type="ECO:0008006" key="5">
    <source>
        <dbReference type="Google" id="ProtNLM"/>
    </source>
</evidence>
<comment type="subcellular location">
    <subcellularLocation>
        <location evidence="1">Nucleus</location>
    </subcellularLocation>
</comment>